<keyword evidence="13" id="KW-1185">Reference proteome</keyword>
<dbReference type="Gene3D" id="1.10.8.430">
    <property type="entry name" value="Helical domain of apoptotic protease-activating factors"/>
    <property type="match status" value="1"/>
</dbReference>
<evidence type="ECO:0000259" key="11">
    <source>
        <dbReference type="Pfam" id="PF25019"/>
    </source>
</evidence>
<dbReference type="InterPro" id="IPR058922">
    <property type="entry name" value="WHD_DRP"/>
</dbReference>
<dbReference type="Gene3D" id="1.20.5.4130">
    <property type="match status" value="1"/>
</dbReference>
<dbReference type="InterPro" id="IPR027417">
    <property type="entry name" value="P-loop_NTPase"/>
</dbReference>
<evidence type="ECO:0000256" key="3">
    <source>
        <dbReference type="ARBA" id="ARBA00022737"/>
    </source>
</evidence>
<gene>
    <name evidence="12" type="ORF">OLEA9_A021209</name>
</gene>
<dbReference type="Proteomes" id="UP000594638">
    <property type="component" value="Unassembled WGS sequence"/>
</dbReference>
<dbReference type="Pfam" id="PF00931">
    <property type="entry name" value="NB-ARC"/>
    <property type="match status" value="1"/>
</dbReference>
<dbReference type="InterPro" id="IPR042197">
    <property type="entry name" value="Apaf_helical"/>
</dbReference>
<evidence type="ECO:0000259" key="10">
    <source>
        <dbReference type="Pfam" id="PF23559"/>
    </source>
</evidence>
<organism evidence="12 13">
    <name type="scientific">Olea europaea subsp. europaea</name>
    <dbReference type="NCBI Taxonomy" id="158383"/>
    <lineage>
        <taxon>Eukaryota</taxon>
        <taxon>Viridiplantae</taxon>
        <taxon>Streptophyta</taxon>
        <taxon>Embryophyta</taxon>
        <taxon>Tracheophyta</taxon>
        <taxon>Spermatophyta</taxon>
        <taxon>Magnoliopsida</taxon>
        <taxon>eudicotyledons</taxon>
        <taxon>Gunneridae</taxon>
        <taxon>Pentapetalae</taxon>
        <taxon>asterids</taxon>
        <taxon>lamiids</taxon>
        <taxon>Lamiales</taxon>
        <taxon>Oleaceae</taxon>
        <taxon>Oleeae</taxon>
        <taxon>Olea</taxon>
    </lineage>
</organism>
<evidence type="ECO:0000313" key="13">
    <source>
        <dbReference type="Proteomes" id="UP000594638"/>
    </source>
</evidence>
<dbReference type="GO" id="GO:0043531">
    <property type="term" value="F:ADP binding"/>
    <property type="evidence" value="ECO:0007669"/>
    <property type="project" value="InterPro"/>
</dbReference>
<dbReference type="SUPFAM" id="SSF52058">
    <property type="entry name" value="L domain-like"/>
    <property type="match status" value="3"/>
</dbReference>
<protein>
    <submittedName>
        <fullName evidence="12">Disease resistance RPP13 1</fullName>
    </submittedName>
</protein>
<evidence type="ECO:0000259" key="8">
    <source>
        <dbReference type="Pfam" id="PF00931"/>
    </source>
</evidence>
<evidence type="ECO:0000256" key="7">
    <source>
        <dbReference type="SAM" id="SignalP"/>
    </source>
</evidence>
<evidence type="ECO:0000256" key="4">
    <source>
        <dbReference type="ARBA" id="ARBA00022741"/>
    </source>
</evidence>
<name>A0A8S0PI71_OLEEU</name>
<comment type="caution">
    <text evidence="12">The sequence shown here is derived from an EMBL/GenBank/DDBJ whole genome shotgun (WGS) entry which is preliminary data.</text>
</comment>
<dbReference type="Pfam" id="PF23559">
    <property type="entry name" value="WHD_DRP"/>
    <property type="match status" value="1"/>
</dbReference>
<dbReference type="InterPro" id="IPR036388">
    <property type="entry name" value="WH-like_DNA-bd_sf"/>
</dbReference>
<dbReference type="GO" id="GO:0005524">
    <property type="term" value="F:ATP binding"/>
    <property type="evidence" value="ECO:0007669"/>
    <property type="project" value="UniProtKB-KW"/>
</dbReference>
<comment type="similarity">
    <text evidence="1">Belongs to the disease resistance NB-LRR family.</text>
</comment>
<feature type="signal peptide" evidence="7">
    <location>
        <begin position="1"/>
        <end position="26"/>
    </location>
</feature>
<dbReference type="PRINTS" id="PR00364">
    <property type="entry name" value="DISEASERSIST"/>
</dbReference>
<keyword evidence="3" id="KW-0677">Repeat</keyword>
<dbReference type="Gene3D" id="3.40.50.300">
    <property type="entry name" value="P-loop containing nucleotide triphosphate hydrolases"/>
    <property type="match status" value="1"/>
</dbReference>
<dbReference type="FunFam" id="1.10.10.10:FF:000322">
    <property type="entry name" value="Probable disease resistance protein At1g63360"/>
    <property type="match status" value="1"/>
</dbReference>
<dbReference type="OrthoDB" id="25838at2759"/>
<keyword evidence="5" id="KW-0611">Plant defense</keyword>
<dbReference type="InterPro" id="IPR002182">
    <property type="entry name" value="NB-ARC"/>
</dbReference>
<feature type="chain" id="PRO_5035804609" evidence="7">
    <location>
        <begin position="27"/>
        <end position="1346"/>
    </location>
</feature>
<feature type="domain" description="R13L1/DRL21-like LRR repeat region" evidence="11">
    <location>
        <begin position="696"/>
        <end position="823"/>
    </location>
</feature>
<dbReference type="GO" id="GO:0006952">
    <property type="term" value="P:defense response"/>
    <property type="evidence" value="ECO:0007669"/>
    <property type="project" value="UniProtKB-KW"/>
</dbReference>
<dbReference type="EMBL" id="CACTIH010000080">
    <property type="protein sequence ID" value="CAA2952077.1"/>
    <property type="molecule type" value="Genomic_DNA"/>
</dbReference>
<feature type="domain" description="Disease resistance N-terminal" evidence="9">
    <location>
        <begin position="11"/>
        <end position="95"/>
    </location>
</feature>
<evidence type="ECO:0000256" key="2">
    <source>
        <dbReference type="ARBA" id="ARBA00022614"/>
    </source>
</evidence>
<evidence type="ECO:0000313" key="12">
    <source>
        <dbReference type="EMBL" id="CAA2952077.1"/>
    </source>
</evidence>
<evidence type="ECO:0000259" key="9">
    <source>
        <dbReference type="Pfam" id="PF18052"/>
    </source>
</evidence>
<proteinExistence type="inferred from homology"/>
<dbReference type="Pfam" id="PF25019">
    <property type="entry name" value="LRR_R13L1-DRL21"/>
    <property type="match status" value="1"/>
</dbReference>
<keyword evidence="6" id="KW-0067">ATP-binding</keyword>
<dbReference type="Gramene" id="OE9A021209T1">
    <property type="protein sequence ID" value="OE9A021209C1"/>
    <property type="gene ID" value="OE9A021209"/>
</dbReference>
<dbReference type="Pfam" id="PF18052">
    <property type="entry name" value="Rx_N"/>
    <property type="match status" value="1"/>
</dbReference>
<dbReference type="PANTHER" id="PTHR36766:SF51">
    <property type="entry name" value="DISEASE RESISTANCE RPP13-LIKE PROTEIN 1"/>
    <property type="match status" value="1"/>
</dbReference>
<dbReference type="PANTHER" id="PTHR36766">
    <property type="entry name" value="PLANT BROAD-SPECTRUM MILDEW RESISTANCE PROTEIN RPW8"/>
    <property type="match status" value="1"/>
</dbReference>
<accession>A0A8S0PI71</accession>
<dbReference type="SUPFAM" id="SSF52540">
    <property type="entry name" value="P-loop containing nucleoside triphosphate hydrolases"/>
    <property type="match status" value="1"/>
</dbReference>
<evidence type="ECO:0000256" key="1">
    <source>
        <dbReference type="ARBA" id="ARBA00008894"/>
    </source>
</evidence>
<dbReference type="GO" id="GO:0051707">
    <property type="term" value="P:response to other organism"/>
    <property type="evidence" value="ECO:0007669"/>
    <property type="project" value="UniProtKB-ARBA"/>
</dbReference>
<dbReference type="InterPro" id="IPR032675">
    <property type="entry name" value="LRR_dom_sf"/>
</dbReference>
<evidence type="ECO:0000256" key="5">
    <source>
        <dbReference type="ARBA" id="ARBA00022821"/>
    </source>
</evidence>
<dbReference type="Gene3D" id="3.80.10.10">
    <property type="entry name" value="Ribonuclease Inhibitor"/>
    <property type="match status" value="4"/>
</dbReference>
<reference evidence="12 13" key="1">
    <citation type="submission" date="2019-12" db="EMBL/GenBank/DDBJ databases">
        <authorList>
            <person name="Alioto T."/>
            <person name="Alioto T."/>
            <person name="Gomez Garrido J."/>
        </authorList>
    </citation>
    <scope>NUCLEOTIDE SEQUENCE [LARGE SCALE GENOMIC DNA]</scope>
</reference>
<sequence>MPLAELFLSAFIQALFQQLASRLVVAFTRRERIDTHCNKWQQNLSFIQAVIDDAENKQLTDQAVKVWLEGLRDLFYDLEDILEEITTQALIQQHEGVLPRTSLLRKLIPTCSSLLPASLASNHRMVSKVKEISNRFDDIVKLRNGLKLEENLGGNSNRWMVTRLPSTSLNEPHIYGRDKDKEAIRELLIGEGVCQDDVCYVPIVGMGGIGKTTLAQLVYNDRDVKGSFHVRAWVCVSDFDVFTITKIIHKAVTDDSGESKDLNMLQVSLQQELSKSKFLIVLDDIWNEDYEKWNTLCRPFHGGQPGSRIIVTTRLDHIASKVGSVPAYSMKMLTDGDCLDLLAHHAKRGSIDADPDLREIGKGLVKKCKGLPLAAKALGGLLRSKGSKEEWADVLKSKIWDLPEENNILPVLRLSYHHLPSHLKHLFAYCSIFPKDYEFDKNELVLLWMGEGFLHQKRGNKEMEELGFECFNELLLRSFFQRLSGTDSRFVMHDLMNDLAQLVAGGKCYRLDEKVNTNNEYRVPEKTRHASFLRHEFEVYTKFRAFKQVQGLRTFIPMPVQNSHVWPPFYLSNKILLELLPELHRLRVLSLSGYSITELPSNICKLLHIRYLNLSGTSIVSLPDSISDLFNLLTLSLSNCRFICRLPSAVGSLSKLRHLDTSNTDQLREMPIEIGNLKSPRTLPKLVVSKVGGLGLRELRNLEHLRGTLAISELQNVTDIEDAKEACLRHKQELVELQLAWGNDIDVSIERSSEKEVLDMLQPHENLRNLKIEFYRGENFPSWVGDKLFCELLSISLGSCSECTSLPPLGQLPKLKHLRIEGMRKVKHVGVEFCGSVVVPFQRLESLRFYDMPEWETWSRSADGEVSENQFPHLTQLTIFKCPKLTNVSPLKLPILHELDLQECNNVVLRSFSNLSKLNYLKVESVTGLSHLPGELLQSTESLEVLECCNCRELLSLWENGVTVEHLVRLRRLVVADCSELVSLCEEEQQMPCNLEVLELFRCASLMSIPNISNLRILREFIIKNCQRLVSFSENGVPPMLRRLEILSCNALESLPRSFSNLERLEIKDCSSLRTCLDGNFAITLKKLSIKNCNQLAEAMLPPNSDISLEELTISKWLNFSSLVQHVHSFSHLFELYLSDCNGLDNFPEQGLPPNLRTLSIEHCSNLKSLPMQIRNLTSLVSLEIRTCRRLQSFPRCDFPPNLSSLRIWDSRKLKPLARWGLHRLTSLREFSICGGFQELEFLGDDGGLFPRSLIKFSIARFPKLTSLSKVLENLTSLQHLSIMNCTSLSVLPSENLLDKLWHLEISDCPPLKHRCLKDKGEYWNKISGIPCVELDGTYIYRQSSG</sequence>
<feature type="domain" description="Disease resistance protein winged helix" evidence="10">
    <location>
        <begin position="432"/>
        <end position="500"/>
    </location>
</feature>
<keyword evidence="4" id="KW-0547">Nucleotide-binding</keyword>
<evidence type="ECO:0000256" key="6">
    <source>
        <dbReference type="ARBA" id="ARBA00022840"/>
    </source>
</evidence>
<feature type="domain" description="NB-ARC" evidence="8">
    <location>
        <begin position="179"/>
        <end position="347"/>
    </location>
</feature>
<dbReference type="InterPro" id="IPR056789">
    <property type="entry name" value="LRR_R13L1-DRL21"/>
</dbReference>
<keyword evidence="2" id="KW-0433">Leucine-rich repeat</keyword>
<keyword evidence="7" id="KW-0732">Signal</keyword>
<dbReference type="Gene3D" id="1.10.10.10">
    <property type="entry name" value="Winged helix-like DNA-binding domain superfamily/Winged helix DNA-binding domain"/>
    <property type="match status" value="1"/>
</dbReference>
<dbReference type="InterPro" id="IPR041118">
    <property type="entry name" value="Rx_N"/>
</dbReference>